<feature type="domain" description="RRM" evidence="5">
    <location>
        <begin position="161"/>
        <end position="238"/>
    </location>
</feature>
<sequence>MLRSIGRLARSSALARSQKMMAFQAMASSFHMAAFSQPTTMAMSLIAPRSNFAMAKMAFSSSQHDDTKSTVFIGGLPWDTEEDQLRELFQQFGEIKSVHFPKKRNGMPLGTAFVQFSDAESAANAIELNGEQCGSRYMSVKIAEPRRSRDPVSGEKPEGCTSVRFANVPYNVTEESIREIFAHCGDISSIYFPKDKDTGRVLGYGFVEFVHSDSTDKALELDESEFHGRTLRVNYSHKTQKAKRFKNKPLGCKSVYVGNLSSDVNSGMLNDMFAHCGEIERVHIAVDRDTQEPRGFAYVNFVDTDSVDAAIKLSGADLDGQAIRVAFAHNREDRPARLHEGRQSDRGYGRTHGDEGYGGRGKNGGRDYNRRSRRESHDY</sequence>
<feature type="compositionally biased region" description="Basic and acidic residues" evidence="4">
    <location>
        <begin position="364"/>
        <end position="379"/>
    </location>
</feature>
<keyword evidence="7" id="KW-1185">Reference proteome</keyword>
<keyword evidence="1" id="KW-0677">Repeat</keyword>
<dbReference type="Pfam" id="PF00076">
    <property type="entry name" value="RRM_1"/>
    <property type="match status" value="3"/>
</dbReference>
<name>A0A1V9ZHY3_ACHHY</name>
<evidence type="ECO:0000256" key="4">
    <source>
        <dbReference type="SAM" id="MobiDB-lite"/>
    </source>
</evidence>
<reference evidence="6 7" key="1">
    <citation type="journal article" date="2014" name="Genome Biol. Evol.">
        <title>The secreted proteins of Achlya hypogyna and Thraustotheca clavata identify the ancestral oomycete secretome and reveal gene acquisitions by horizontal gene transfer.</title>
        <authorList>
            <person name="Misner I."/>
            <person name="Blouin N."/>
            <person name="Leonard G."/>
            <person name="Richards T.A."/>
            <person name="Lane C.E."/>
        </authorList>
    </citation>
    <scope>NUCLEOTIDE SEQUENCE [LARGE SCALE GENOMIC DNA]</scope>
    <source>
        <strain evidence="6 7">ATCC 48635</strain>
    </source>
</reference>
<comment type="caution">
    <text evidence="6">The sequence shown here is derived from an EMBL/GenBank/DDBJ whole genome shotgun (WGS) entry which is preliminary data.</text>
</comment>
<evidence type="ECO:0000256" key="3">
    <source>
        <dbReference type="PROSITE-ProRule" id="PRU00176"/>
    </source>
</evidence>
<dbReference type="Gene3D" id="3.30.70.330">
    <property type="match status" value="3"/>
</dbReference>
<dbReference type="AlphaFoldDB" id="A0A1V9ZHY3"/>
<dbReference type="Proteomes" id="UP000243579">
    <property type="component" value="Unassembled WGS sequence"/>
</dbReference>
<evidence type="ECO:0000313" key="6">
    <source>
        <dbReference type="EMBL" id="OQR97594.1"/>
    </source>
</evidence>
<dbReference type="InterPro" id="IPR000504">
    <property type="entry name" value="RRM_dom"/>
</dbReference>
<dbReference type="PANTHER" id="PTHR23236:SF119">
    <property type="entry name" value="NUCLEAR RNA-BINDING PROTEIN SART-3"/>
    <property type="match status" value="1"/>
</dbReference>
<dbReference type="GO" id="GO:0003723">
    <property type="term" value="F:RNA binding"/>
    <property type="evidence" value="ECO:0007669"/>
    <property type="project" value="UniProtKB-UniRule"/>
</dbReference>
<dbReference type="OrthoDB" id="439808at2759"/>
<dbReference type="SMART" id="SM00360">
    <property type="entry name" value="RRM"/>
    <property type="match status" value="3"/>
</dbReference>
<feature type="domain" description="RRM" evidence="5">
    <location>
        <begin position="69"/>
        <end position="145"/>
    </location>
</feature>
<gene>
    <name evidence="6" type="ORF">ACHHYP_10208</name>
</gene>
<protein>
    <recommendedName>
        <fullName evidence="5">RRM domain-containing protein</fullName>
    </recommendedName>
</protein>
<feature type="compositionally biased region" description="Basic and acidic residues" evidence="4">
    <location>
        <begin position="334"/>
        <end position="357"/>
    </location>
</feature>
<evidence type="ECO:0000256" key="2">
    <source>
        <dbReference type="ARBA" id="ARBA00022884"/>
    </source>
</evidence>
<proteinExistence type="predicted"/>
<evidence type="ECO:0000259" key="5">
    <source>
        <dbReference type="PROSITE" id="PS50102"/>
    </source>
</evidence>
<feature type="domain" description="RRM" evidence="5">
    <location>
        <begin position="253"/>
        <end position="330"/>
    </location>
</feature>
<dbReference type="STRING" id="1202772.A0A1V9ZHY3"/>
<dbReference type="CDD" id="cd00590">
    <property type="entry name" value="RRM_SF"/>
    <property type="match status" value="1"/>
</dbReference>
<dbReference type="SUPFAM" id="SSF54928">
    <property type="entry name" value="RNA-binding domain, RBD"/>
    <property type="match status" value="3"/>
</dbReference>
<feature type="region of interest" description="Disordered" evidence="4">
    <location>
        <begin position="334"/>
        <end position="379"/>
    </location>
</feature>
<dbReference type="PROSITE" id="PS50102">
    <property type="entry name" value="RRM"/>
    <property type="match status" value="3"/>
</dbReference>
<organism evidence="6 7">
    <name type="scientific">Achlya hypogyna</name>
    <name type="common">Oomycete</name>
    <name type="synonym">Protoachlya hypogyna</name>
    <dbReference type="NCBI Taxonomy" id="1202772"/>
    <lineage>
        <taxon>Eukaryota</taxon>
        <taxon>Sar</taxon>
        <taxon>Stramenopiles</taxon>
        <taxon>Oomycota</taxon>
        <taxon>Saprolegniomycetes</taxon>
        <taxon>Saprolegniales</taxon>
        <taxon>Achlyaceae</taxon>
        <taxon>Achlya</taxon>
    </lineage>
</organism>
<dbReference type="InterPro" id="IPR035979">
    <property type="entry name" value="RBD_domain_sf"/>
</dbReference>
<dbReference type="EMBL" id="JNBR01000100">
    <property type="protein sequence ID" value="OQR97594.1"/>
    <property type="molecule type" value="Genomic_DNA"/>
</dbReference>
<keyword evidence="2 3" id="KW-0694">RNA-binding</keyword>
<evidence type="ECO:0000313" key="7">
    <source>
        <dbReference type="Proteomes" id="UP000243579"/>
    </source>
</evidence>
<accession>A0A1V9ZHY3</accession>
<dbReference type="InterPro" id="IPR012677">
    <property type="entry name" value="Nucleotide-bd_a/b_plait_sf"/>
</dbReference>
<dbReference type="PANTHER" id="PTHR23236">
    <property type="entry name" value="EUKARYOTIC TRANSLATION INITIATION FACTOR 4B/4H"/>
    <property type="match status" value="1"/>
</dbReference>
<evidence type="ECO:0000256" key="1">
    <source>
        <dbReference type="ARBA" id="ARBA00022737"/>
    </source>
</evidence>